<organism evidence="1 2">
    <name type="scientific">Alligator sinensis</name>
    <name type="common">Chinese alligator</name>
    <dbReference type="NCBI Taxonomy" id="38654"/>
    <lineage>
        <taxon>Eukaryota</taxon>
        <taxon>Metazoa</taxon>
        <taxon>Chordata</taxon>
        <taxon>Craniata</taxon>
        <taxon>Vertebrata</taxon>
        <taxon>Euteleostomi</taxon>
        <taxon>Archelosauria</taxon>
        <taxon>Archosauria</taxon>
        <taxon>Crocodylia</taxon>
        <taxon>Alligatoridae</taxon>
        <taxon>Alligatorinae</taxon>
        <taxon>Alligator</taxon>
    </lineage>
</organism>
<dbReference type="Pfam" id="PF15142">
    <property type="entry name" value="INCA1"/>
    <property type="match status" value="1"/>
</dbReference>
<dbReference type="Proteomes" id="UP000189705">
    <property type="component" value="Unplaced"/>
</dbReference>
<dbReference type="GeneID" id="102387865"/>
<dbReference type="CTD" id="388324"/>
<accession>A0A3Q0H480</accession>
<dbReference type="KEGG" id="asn:102387865"/>
<proteinExistence type="predicted"/>
<dbReference type="AlphaFoldDB" id="A0A3Q0H480"/>
<name>A0A3Q0H480_ALLSI</name>
<reference evidence="2" key="1">
    <citation type="submission" date="2025-08" db="UniProtKB">
        <authorList>
            <consortium name="RefSeq"/>
        </authorList>
    </citation>
    <scope>IDENTIFICATION</scope>
</reference>
<protein>
    <submittedName>
        <fullName evidence="2">Protein INCA1 isoform X1</fullName>
    </submittedName>
</protein>
<sequence>MNSPPAARITTPVRGNITPQWRDLGRGMSLLSFYATVHPPRTGMSSAGVSCWPGLGRRGRDSHATCLAGLKISPDCITRAFLAPLHPRESISAPRCGGLDRDPHPMARSRWIPATRKAAGPLGSSGPHALRKMHACFERERTEPIRMTLHQGNMEEAFGTSFSPFAKQSRLVSRRKPDEAAAGQRHPYDPKEQLWEWLYQPLSPPRRQEDREPTPLLVSGFAARSPNMLTDVLPCPALCLSQELPSPRELCRQRRVQGKCKRVETSSVTSVCSHLAELKRRQSSIDELKKLTWGGYMFHTASEDQDGTAEIPRDSLTHRATSTAPWPGNVDLLFGGWSKQLRYPGWSPDVGDPYELAPMDEPPLPAPCRLLETFWGFGWCPEE</sequence>
<evidence type="ECO:0000313" key="1">
    <source>
        <dbReference type="Proteomes" id="UP000189705"/>
    </source>
</evidence>
<dbReference type="PRINTS" id="PR02102">
    <property type="entry name" value="PROTEININCA1"/>
</dbReference>
<dbReference type="RefSeq" id="XP_025066854.1">
    <property type="nucleotide sequence ID" value="XM_025211069.1"/>
</dbReference>
<dbReference type="InterPro" id="IPR026238">
    <property type="entry name" value="INCA1"/>
</dbReference>
<evidence type="ECO:0000313" key="2">
    <source>
        <dbReference type="RefSeq" id="XP_025066854.1"/>
    </source>
</evidence>
<keyword evidence="1" id="KW-1185">Reference proteome</keyword>
<gene>
    <name evidence="2" type="primary">INCA1</name>
</gene>
<dbReference type="InParanoid" id="A0A3Q0H480"/>